<dbReference type="Proteomes" id="UP000001485">
    <property type="component" value="Chromosome"/>
</dbReference>
<dbReference type="HOGENOM" id="CLU_3288712_0_0_6"/>
<dbReference type="EMBL" id="CP001600">
    <property type="protein sequence ID" value="ACR69320.1"/>
    <property type="molecule type" value="Genomic_DNA"/>
</dbReference>
<evidence type="ECO:0000313" key="1">
    <source>
        <dbReference type="EMBL" id="ACR69320.1"/>
    </source>
</evidence>
<dbReference type="AlphaFoldDB" id="C5BE79"/>
<accession>C5BE79</accession>
<protein>
    <submittedName>
        <fullName evidence="1">Uncharacterized protein</fullName>
    </submittedName>
</protein>
<evidence type="ECO:0000313" key="2">
    <source>
        <dbReference type="Proteomes" id="UP000001485"/>
    </source>
</evidence>
<name>C5BE79_EDWI9</name>
<gene>
    <name evidence="1" type="ordered locus">NT01EI_2144</name>
</gene>
<sequence>MSFKYLIKNRGLKRSWINNRYDYVHFQMLDKKYLRVIKDY</sequence>
<reference evidence="1 2" key="2">
    <citation type="journal article" date="2012" name="J. Bacteriol.">
        <title>Genome Sequence of Edwardsiella ictaluri 93-146, a Strain Associated with a Natural Channel Catfish Outbreak of Enteric Septicemia of Catfish.</title>
        <authorList>
            <person name="Williams M.L."/>
            <person name="Gillaspy A.F."/>
            <person name="Dyer D.W."/>
            <person name="Thune R.L."/>
            <person name="Waldbieser G.C."/>
            <person name="Schuster S.C."/>
            <person name="Gipson J."/>
            <person name="Zaitshik J."/>
            <person name="Landry C."/>
            <person name="Banes M.M."/>
            <person name="Lawrence M.L."/>
        </authorList>
    </citation>
    <scope>NUCLEOTIDE SEQUENCE [LARGE SCALE GENOMIC DNA]</scope>
    <source>
        <strain evidence="1 2">93-146</strain>
    </source>
</reference>
<dbReference type="KEGG" id="eic:NT01EI_2144"/>
<reference evidence="2" key="1">
    <citation type="submission" date="2009-03" db="EMBL/GenBank/DDBJ databases">
        <title>Complete genome sequence of Edwardsiella ictaluri 93-146.</title>
        <authorList>
            <person name="Williams M.L."/>
            <person name="Gillaspy A.F."/>
            <person name="Dyer D.W."/>
            <person name="Thune R.L."/>
            <person name="Waldbieser G.C."/>
            <person name="Schuster S.C."/>
            <person name="Gipson J."/>
            <person name="Zaitshik J."/>
            <person name="Landry C."/>
            <person name="Lawrence M.L."/>
        </authorList>
    </citation>
    <scope>NUCLEOTIDE SEQUENCE [LARGE SCALE GENOMIC DNA]</scope>
    <source>
        <strain evidence="2">93-146</strain>
    </source>
</reference>
<organism evidence="1 2">
    <name type="scientific">Edwardsiella ictaluri (strain 93-146)</name>
    <dbReference type="NCBI Taxonomy" id="634503"/>
    <lineage>
        <taxon>Bacteria</taxon>
        <taxon>Pseudomonadati</taxon>
        <taxon>Pseudomonadota</taxon>
        <taxon>Gammaproteobacteria</taxon>
        <taxon>Enterobacterales</taxon>
        <taxon>Hafniaceae</taxon>
        <taxon>Edwardsiella</taxon>
    </lineage>
</organism>
<proteinExistence type="predicted"/>